<feature type="domain" description="GST N-terminal" evidence="1">
    <location>
        <begin position="2"/>
        <end position="82"/>
    </location>
</feature>
<dbReference type="Gene3D" id="3.40.30.10">
    <property type="entry name" value="Glutaredoxin"/>
    <property type="match status" value="1"/>
</dbReference>
<evidence type="ECO:0000259" key="1">
    <source>
        <dbReference type="PROSITE" id="PS50404"/>
    </source>
</evidence>
<dbReference type="PROSITE" id="PS50404">
    <property type="entry name" value="GST_NTER"/>
    <property type="match status" value="1"/>
</dbReference>
<dbReference type="PATRIC" id="fig|1225564.3.peg.1118"/>
<dbReference type="PANTHER" id="PTHR44051:SF21">
    <property type="entry name" value="GLUTATHIONE S-TRANSFERASE FAMILY PROTEIN"/>
    <property type="match status" value="1"/>
</dbReference>
<proteinExistence type="predicted"/>
<gene>
    <name evidence="2" type="ORF">AA309_30750</name>
</gene>
<dbReference type="InterPro" id="IPR036249">
    <property type="entry name" value="Thioredoxin-like_sf"/>
</dbReference>
<dbReference type="Gene3D" id="1.20.1050.10">
    <property type="match status" value="1"/>
</dbReference>
<dbReference type="SUPFAM" id="SSF52833">
    <property type="entry name" value="Thioredoxin-like"/>
    <property type="match status" value="1"/>
</dbReference>
<keyword evidence="2" id="KW-0808">Transferase</keyword>
<comment type="caution">
    <text evidence="2">The sequence shown here is derived from an EMBL/GenBank/DDBJ whole genome shotgun (WGS) entry which is preliminary data.</text>
</comment>
<dbReference type="SFLD" id="SFLDG00358">
    <property type="entry name" value="Main_(cytGST)"/>
    <property type="match status" value="1"/>
</dbReference>
<dbReference type="Pfam" id="PF02798">
    <property type="entry name" value="GST_N"/>
    <property type="match status" value="1"/>
</dbReference>
<organism evidence="2 3">
    <name type="scientific">Microvirga vignae</name>
    <dbReference type="NCBI Taxonomy" id="1225564"/>
    <lineage>
        <taxon>Bacteria</taxon>
        <taxon>Pseudomonadati</taxon>
        <taxon>Pseudomonadota</taxon>
        <taxon>Alphaproteobacteria</taxon>
        <taxon>Hyphomicrobiales</taxon>
        <taxon>Methylobacteriaceae</taxon>
        <taxon>Microvirga</taxon>
    </lineage>
</organism>
<dbReference type="InterPro" id="IPR004045">
    <property type="entry name" value="Glutathione_S-Trfase_N"/>
</dbReference>
<dbReference type="AlphaFoldDB" id="A0A0H1R408"/>
<reference evidence="2 3" key="1">
    <citation type="submission" date="2015-05" db="EMBL/GenBank/DDBJ databases">
        <title>Draft genome sequence of Microvirga vignae strain BR3299, a novel nitrogen fixing bacteria isolated from Brazil semi-aired region.</title>
        <authorList>
            <person name="Zilli J.E."/>
            <person name="Passos S.R."/>
            <person name="Leite J."/>
            <person name="Baldani J.I."/>
            <person name="Xavier G.R."/>
            <person name="Rumjaneck N.G."/>
            <person name="Simoes-Araujo J.L."/>
        </authorList>
    </citation>
    <scope>NUCLEOTIDE SEQUENCE [LARGE SCALE GENOMIC DNA]</scope>
    <source>
        <strain evidence="2 3">BR3299</strain>
    </source>
</reference>
<dbReference type="GO" id="GO:0016740">
    <property type="term" value="F:transferase activity"/>
    <property type="evidence" value="ECO:0007669"/>
    <property type="project" value="UniProtKB-KW"/>
</dbReference>
<sequence length="224" mass="25579">MGRVRILYHCMSARSFRPLWTLEELELTYQIVMLPFPPRACSPEYMQINPLGTVPAYIDGTTRMTESAAICEFIAMRHSLGDLAIAPNESEYGEYLNWVHFGEATLTFPQTLVLRYGRFEPIDRQLPQVVQDYSRWFLSRLRGVERKVSSHRYLCADRFTVADISVGYALMLAQYLGLSDRIPEAVREYWAELQERDGFKKALAAQEKAAVEQGVSTTPAPLTS</sequence>
<evidence type="ECO:0000313" key="2">
    <source>
        <dbReference type="EMBL" id="KLK89551.1"/>
    </source>
</evidence>
<dbReference type="Proteomes" id="UP000035489">
    <property type="component" value="Unassembled WGS sequence"/>
</dbReference>
<dbReference type="CDD" id="cd03046">
    <property type="entry name" value="GST_N_GTT1_like"/>
    <property type="match status" value="1"/>
</dbReference>
<dbReference type="SUPFAM" id="SSF47616">
    <property type="entry name" value="GST C-terminal domain-like"/>
    <property type="match status" value="1"/>
</dbReference>
<dbReference type="SFLD" id="SFLDG01150">
    <property type="entry name" value="Main.1:_Beta-like"/>
    <property type="match status" value="1"/>
</dbReference>
<evidence type="ECO:0000313" key="3">
    <source>
        <dbReference type="Proteomes" id="UP000035489"/>
    </source>
</evidence>
<dbReference type="SFLD" id="SFLDS00019">
    <property type="entry name" value="Glutathione_Transferase_(cytos"/>
    <property type="match status" value="1"/>
</dbReference>
<dbReference type="STRING" id="1225564.AA309_30750"/>
<protein>
    <submittedName>
        <fullName evidence="2">Glutathione S-transferase</fullName>
    </submittedName>
</protein>
<dbReference type="EMBL" id="LCYG01000141">
    <property type="protein sequence ID" value="KLK89551.1"/>
    <property type="molecule type" value="Genomic_DNA"/>
</dbReference>
<dbReference type="InterPro" id="IPR036282">
    <property type="entry name" value="Glutathione-S-Trfase_C_sf"/>
</dbReference>
<name>A0A0H1R408_9HYPH</name>
<accession>A0A0H1R408</accession>
<dbReference type="InterPro" id="IPR040079">
    <property type="entry name" value="Glutathione_S-Trfase"/>
</dbReference>
<dbReference type="PANTHER" id="PTHR44051">
    <property type="entry name" value="GLUTATHIONE S-TRANSFERASE-RELATED"/>
    <property type="match status" value="1"/>
</dbReference>
<keyword evidence="3" id="KW-1185">Reference proteome</keyword>